<dbReference type="PANTHER" id="PTHR13018">
    <property type="entry name" value="PROBABLE MEMBRANE PROTEIN DUF221-RELATED"/>
    <property type="match status" value="1"/>
</dbReference>
<dbReference type="InterPro" id="IPR045122">
    <property type="entry name" value="Csc1-like"/>
</dbReference>
<keyword evidence="5" id="KW-1185">Reference proteome</keyword>
<feature type="compositionally biased region" description="Basic and acidic residues" evidence="1">
    <location>
        <begin position="362"/>
        <end position="373"/>
    </location>
</feature>
<keyword evidence="2" id="KW-0472">Membrane</keyword>
<evidence type="ECO:0000313" key="5">
    <source>
        <dbReference type="Proteomes" id="UP000242287"/>
    </source>
</evidence>
<dbReference type="InterPro" id="IPR003864">
    <property type="entry name" value="CSC1/OSCA1-like_7TM"/>
</dbReference>
<evidence type="ECO:0000256" key="2">
    <source>
        <dbReference type="SAM" id="Phobius"/>
    </source>
</evidence>
<feature type="transmembrane region" description="Helical" evidence="2">
    <location>
        <begin position="793"/>
        <end position="818"/>
    </location>
</feature>
<evidence type="ECO:0000313" key="4">
    <source>
        <dbReference type="EMBL" id="PFH52339.1"/>
    </source>
</evidence>
<feature type="transmembrane region" description="Helical" evidence="2">
    <location>
        <begin position="1068"/>
        <end position="1088"/>
    </location>
</feature>
<protein>
    <recommendedName>
        <fullName evidence="3">CSC1/OSCA1-like 7TM region domain-containing protein</fullName>
    </recommendedName>
</protein>
<gene>
    <name evidence="4" type="ORF">AMATHDRAFT_79843</name>
</gene>
<feature type="transmembrane region" description="Helical" evidence="2">
    <location>
        <begin position="216"/>
        <end position="234"/>
    </location>
</feature>
<feature type="transmembrane region" description="Helical" evidence="2">
    <location>
        <begin position="838"/>
        <end position="867"/>
    </location>
</feature>
<feature type="transmembrane region" description="Helical" evidence="2">
    <location>
        <begin position="978"/>
        <end position="1002"/>
    </location>
</feature>
<name>A0A2A9NP75_9AGAR</name>
<organism evidence="4 5">
    <name type="scientific">Amanita thiersii Skay4041</name>
    <dbReference type="NCBI Taxonomy" id="703135"/>
    <lineage>
        <taxon>Eukaryota</taxon>
        <taxon>Fungi</taxon>
        <taxon>Dikarya</taxon>
        <taxon>Basidiomycota</taxon>
        <taxon>Agaricomycotina</taxon>
        <taxon>Agaricomycetes</taxon>
        <taxon>Agaricomycetidae</taxon>
        <taxon>Agaricales</taxon>
        <taxon>Pluteineae</taxon>
        <taxon>Amanitaceae</taxon>
        <taxon>Amanita</taxon>
    </lineage>
</organism>
<keyword evidence="2" id="KW-1133">Transmembrane helix</keyword>
<feature type="transmembrane region" description="Helical" evidence="2">
    <location>
        <begin position="260"/>
        <end position="284"/>
    </location>
</feature>
<dbReference type="EMBL" id="KZ301980">
    <property type="protein sequence ID" value="PFH52339.1"/>
    <property type="molecule type" value="Genomic_DNA"/>
</dbReference>
<feature type="region of interest" description="Disordered" evidence="1">
    <location>
        <begin position="344"/>
        <end position="373"/>
    </location>
</feature>
<feature type="transmembrane region" description="Helical" evidence="2">
    <location>
        <begin position="888"/>
        <end position="912"/>
    </location>
</feature>
<proteinExistence type="predicted"/>
<feature type="transmembrane region" description="Helical" evidence="2">
    <location>
        <begin position="924"/>
        <end position="949"/>
    </location>
</feature>
<feature type="transmembrane region" description="Helical" evidence="2">
    <location>
        <begin position="88"/>
        <end position="109"/>
    </location>
</feature>
<feature type="region of interest" description="Disordered" evidence="1">
    <location>
        <begin position="424"/>
        <end position="454"/>
    </location>
</feature>
<dbReference type="GO" id="GO:0005886">
    <property type="term" value="C:plasma membrane"/>
    <property type="evidence" value="ECO:0007669"/>
    <property type="project" value="TreeGrafter"/>
</dbReference>
<dbReference type="GO" id="GO:0005227">
    <property type="term" value="F:calcium-activated cation channel activity"/>
    <property type="evidence" value="ECO:0007669"/>
    <property type="project" value="InterPro"/>
</dbReference>
<keyword evidence="2" id="KW-0812">Transmembrane</keyword>
<dbReference type="OrthoDB" id="2591106at2759"/>
<accession>A0A2A9NP75</accession>
<dbReference type="Proteomes" id="UP000242287">
    <property type="component" value="Unassembled WGS sequence"/>
</dbReference>
<feature type="transmembrane region" description="Helical" evidence="2">
    <location>
        <begin position="1008"/>
        <end position="1029"/>
    </location>
</feature>
<dbReference type="STRING" id="703135.A0A2A9NP75"/>
<evidence type="ECO:0000259" key="3">
    <source>
        <dbReference type="Pfam" id="PF02714"/>
    </source>
</evidence>
<feature type="region of interest" description="Disordered" evidence="1">
    <location>
        <begin position="640"/>
        <end position="697"/>
    </location>
</feature>
<dbReference type="AlphaFoldDB" id="A0A2A9NP75"/>
<feature type="compositionally biased region" description="Polar residues" evidence="1">
    <location>
        <begin position="643"/>
        <end position="657"/>
    </location>
</feature>
<feature type="transmembrane region" description="Helical" evidence="2">
    <location>
        <begin position="1041"/>
        <end position="1062"/>
    </location>
</feature>
<feature type="compositionally biased region" description="Basic residues" evidence="1">
    <location>
        <begin position="349"/>
        <end position="361"/>
    </location>
</feature>
<reference evidence="4 5" key="1">
    <citation type="submission" date="2014-02" db="EMBL/GenBank/DDBJ databases">
        <title>Transposable element dynamics among asymbiotic and ectomycorrhizal Amanita fungi.</title>
        <authorList>
            <consortium name="DOE Joint Genome Institute"/>
            <person name="Hess J."/>
            <person name="Skrede I."/>
            <person name="Wolfe B."/>
            <person name="LaButti K."/>
            <person name="Ohm R.A."/>
            <person name="Grigoriev I.V."/>
            <person name="Pringle A."/>
        </authorList>
    </citation>
    <scope>NUCLEOTIDE SEQUENCE [LARGE SCALE GENOMIC DNA]</scope>
    <source>
        <strain evidence="4 5">SKay4041</strain>
    </source>
</reference>
<evidence type="ECO:0000256" key="1">
    <source>
        <dbReference type="SAM" id="MobiDB-lite"/>
    </source>
</evidence>
<sequence>MSDTLLDQNLDTFISATTTTPDATFTTHVQPLLSQSPTFTLLSAPFLTSTKPSHATSSSTPLGSEGQSSNLLAPVCAGSGLDVSADGILAIIVVFSILGSIIGLVFAILRTRLRHVYALREWFVQQDLRPKPLSSSLFAFLWPPVPLVPTLPSDYQHGGYSGPDDLVSFPSDEQLSQRSLWVAFLVTLGWSVIGLAGGLPLYLINTPCNSQVIPTTFYGGAISTLLDLSILRLLRLFDFGYVSSGSTLSLLTRRDVSQRASIHIIVTTVLSLTVGLLPALWLVLREFNKLAEYRQRWIETKCDHKEMGWLSIKKAPGFVGWGEKRLKEFIISLGLASELDTDAVEHSNRARASRKRKHRKQRTNDYTHQDSERAQSEVDIQMLFSIGDTHQLALLIDERDAILENLEMVETKYTTSFRLTTPDPSILDFEPMPSPPEPKRPYISSPRPLGAHKQGMKRPRAINRALASSSLAPTSFVAPSQYYKLRSIHGVTNGRLTAPSQQDADGDMQPYHLPEPSFSDAFNSRIIGSRFFEVEHNSTAHGRIPLGSHLPLNRVGQPSRTWNPHSLLSEKPLPRPHGVNQMAETASWDDRIAQELNRHINESYTGVSTESGEIDDGWVDIARTAPVNFGDDYASGRVEPQVGLTSTTEMGLSTSVPKRTRRSKQQPEPPSQRETFPLRQGEGSEPISPPHLRLQPAQPFVRPMDGVSFDDLDEVYASIIHWRSKLKSVNAEIEEIQMECYNDIADGSRIKGWLMVGRGLKHIPGIEIIEGRTKEDIRWDVLQNERNTLDATVLWAIIGVVAVLLAAGLTAASGLSLATAPDVAHFLPFLRPLLNYNMVASGVATVVAPAVAITIFIFGAAFVVDWAANVYGCISISATQLFVFKTTFLLSVTATIWLVTVSALIFSLQAFSNGVNEVLSVANGAISASVLLLAIVIVLAFVSPAILLLQPLHVWGVTRALREAVTPRQRFRAMYPQAYNPSFALGASAFSLIIASTFWLTFPIISPPVSILLLLTLAAHRYLVGYVYARTHSQTGGLLQLYFLKRFGTLLALQPILLGLIFLSRRFWIEGGVLLGAAGFIILFVEVYTTWKIRSSERTTLSAVLQDSIKKFSSTAKELGNLYVDGQVASVSSTARGTRIRGSMASVLDMMSMTLAVMPAQFQGVIPLRTETIDDLTATERAARTHPDAPPHLPPLSFTEHADDMRGILYAPELIAPRPIIWLPNDSAKVARSEAQDLQRYHGLQATLDARENGAMAQSSSR</sequence>
<feature type="transmembrane region" description="Helical" evidence="2">
    <location>
        <begin position="180"/>
        <end position="204"/>
    </location>
</feature>
<feature type="domain" description="CSC1/OSCA1-like 7TM region" evidence="3">
    <location>
        <begin position="795"/>
        <end position="1060"/>
    </location>
</feature>
<dbReference type="Pfam" id="PF02714">
    <property type="entry name" value="RSN1_7TM"/>
    <property type="match status" value="1"/>
</dbReference>